<keyword evidence="3" id="KW-1185">Reference proteome</keyword>
<organism evidence="2 3">
    <name type="scientific">Fusarium coffeatum</name>
    <dbReference type="NCBI Taxonomy" id="231269"/>
    <lineage>
        <taxon>Eukaryota</taxon>
        <taxon>Fungi</taxon>
        <taxon>Dikarya</taxon>
        <taxon>Ascomycota</taxon>
        <taxon>Pezizomycotina</taxon>
        <taxon>Sordariomycetes</taxon>
        <taxon>Hypocreomycetidae</taxon>
        <taxon>Hypocreales</taxon>
        <taxon>Nectriaceae</taxon>
        <taxon>Fusarium</taxon>
        <taxon>Fusarium incarnatum-equiseti species complex</taxon>
    </lineage>
</organism>
<name>A0A366S4D4_9HYPO</name>
<feature type="region of interest" description="Disordered" evidence="1">
    <location>
        <begin position="511"/>
        <end position="540"/>
    </location>
</feature>
<evidence type="ECO:0000256" key="1">
    <source>
        <dbReference type="SAM" id="MobiDB-lite"/>
    </source>
</evidence>
<reference evidence="2 3" key="1">
    <citation type="submission" date="2018-06" db="EMBL/GenBank/DDBJ databases">
        <title>Fusarium incarnatum-equiseti species complex species 28.</title>
        <authorList>
            <person name="Gardiner D.M."/>
        </authorList>
    </citation>
    <scope>NUCLEOTIDE SEQUENCE [LARGE SCALE GENOMIC DNA]</scope>
    <source>
        <strain evidence="2 3">FIESC_28</strain>
    </source>
</reference>
<dbReference type="Proteomes" id="UP000253153">
    <property type="component" value="Unassembled WGS sequence"/>
</dbReference>
<feature type="compositionally biased region" description="Basic residues" evidence="1">
    <location>
        <begin position="517"/>
        <end position="527"/>
    </location>
</feature>
<comment type="caution">
    <text evidence="2">The sequence shown here is derived from an EMBL/GenBank/DDBJ whole genome shotgun (WGS) entry which is preliminary data.</text>
</comment>
<evidence type="ECO:0000313" key="2">
    <source>
        <dbReference type="EMBL" id="RBR23530.1"/>
    </source>
</evidence>
<dbReference type="OrthoDB" id="5097863at2759"/>
<dbReference type="RefSeq" id="XP_031018121.1">
    <property type="nucleotide sequence ID" value="XM_031157861.1"/>
</dbReference>
<sequence length="540" mass="62092">MPFLRRNTAPPPTLPVHNGPSRVASCLEWMTTASSVIFTERDEWKKEWKMVKYSASEHNKPFIKILGERSGCNCQDEEISNFMDQRSSPRGEFETQRVEAFCQGAGQLLGLEVPTRDQQPVNVEEPRAWVSDRNYWLLKDDPAETSRYGNVLGRIDLYNVLRKERYRESPSGEMVGPIRHLYFERFVSNPDGASVLAILKTANAFQVAALQDLLANYITTDPNPSISLEVSDLWNTSYVISFTLPFYAIGLSGREDKRTLHGKKLFRTHFDLESFSKEELRSILTDTEDLAPEEKLLLHQGVYSFSATGVTEEHWTAYCFDDEFFESEPRILGDEEETQSPEECVDPIMVEVDVRDTASQWRPRQYSLVALAKRIDKVHGHHTLVHEVFRHSLDSYTRSIRDNSNRTLNHSNEQALKIYPDLLSRVISYNNKNIKEVESFLDEGIQLDQAGVPQGMLWRSLRSDIQALKALRAITKNLKKLKRVGDKLEEIQRSFKGLRHESTETARLCRSTENQGRKSKGARRRYGCKFAPLAPRQRQN</sequence>
<accession>A0A366S4D4</accession>
<protein>
    <submittedName>
        <fullName evidence="2">Uncharacterized protein</fullName>
    </submittedName>
</protein>
<proteinExistence type="predicted"/>
<dbReference type="AlphaFoldDB" id="A0A366S4D4"/>
<dbReference type="EMBL" id="QKXC01000074">
    <property type="protein sequence ID" value="RBR23530.1"/>
    <property type="molecule type" value="Genomic_DNA"/>
</dbReference>
<evidence type="ECO:0000313" key="3">
    <source>
        <dbReference type="Proteomes" id="UP000253153"/>
    </source>
</evidence>
<dbReference type="GeneID" id="41993157"/>
<gene>
    <name evidence="2" type="ORF">FIESC28_03712</name>
</gene>